<dbReference type="AlphaFoldDB" id="A0A176VS19"/>
<sequence length="102" mass="12277">MRHILYSVTTSWRHLPAYISLFTMIRMNWSLLCTFFAIDGSHQSPWHQWSSKEKANSILDMIPTHYKWKQGVMQQEGWEAPIKSYRDGPKEKERMQRYTDLL</sequence>
<organism evidence="2 3">
    <name type="scientific">Marchantia polymorpha subsp. ruderalis</name>
    <dbReference type="NCBI Taxonomy" id="1480154"/>
    <lineage>
        <taxon>Eukaryota</taxon>
        <taxon>Viridiplantae</taxon>
        <taxon>Streptophyta</taxon>
        <taxon>Embryophyta</taxon>
        <taxon>Marchantiophyta</taxon>
        <taxon>Marchantiopsida</taxon>
        <taxon>Marchantiidae</taxon>
        <taxon>Marchantiales</taxon>
        <taxon>Marchantiaceae</taxon>
        <taxon>Marchantia</taxon>
    </lineage>
</organism>
<feature type="compositionally biased region" description="Basic and acidic residues" evidence="1">
    <location>
        <begin position="84"/>
        <end position="102"/>
    </location>
</feature>
<dbReference type="EMBL" id="LVLJ01002812">
    <property type="protein sequence ID" value="OAE23649.1"/>
    <property type="molecule type" value="Genomic_DNA"/>
</dbReference>
<reference evidence="2" key="1">
    <citation type="submission" date="2016-03" db="EMBL/GenBank/DDBJ databases">
        <title>Mechanisms controlling the formation of the plant cell surface in tip-growing cells are functionally conserved among land plants.</title>
        <authorList>
            <person name="Honkanen S."/>
            <person name="Jones V.A."/>
            <person name="Morieri G."/>
            <person name="Champion C."/>
            <person name="Hetherington A.J."/>
            <person name="Kelly S."/>
            <person name="Saint-Marcoux D."/>
            <person name="Proust H."/>
            <person name="Prescott H."/>
            <person name="Dolan L."/>
        </authorList>
    </citation>
    <scope>NUCLEOTIDE SEQUENCE [LARGE SCALE GENOMIC DNA]</scope>
    <source>
        <tissue evidence="2">Whole gametophyte</tissue>
    </source>
</reference>
<gene>
    <name evidence="2" type="ORF">AXG93_4497s1010</name>
</gene>
<feature type="region of interest" description="Disordered" evidence="1">
    <location>
        <begin position="83"/>
        <end position="102"/>
    </location>
</feature>
<proteinExistence type="predicted"/>
<evidence type="ECO:0000256" key="1">
    <source>
        <dbReference type="SAM" id="MobiDB-lite"/>
    </source>
</evidence>
<name>A0A176VS19_MARPO</name>
<accession>A0A176VS19</accession>
<evidence type="ECO:0000313" key="2">
    <source>
        <dbReference type="EMBL" id="OAE23649.1"/>
    </source>
</evidence>
<keyword evidence="3" id="KW-1185">Reference proteome</keyword>
<dbReference type="Proteomes" id="UP000077202">
    <property type="component" value="Unassembled WGS sequence"/>
</dbReference>
<evidence type="ECO:0000313" key="3">
    <source>
        <dbReference type="Proteomes" id="UP000077202"/>
    </source>
</evidence>
<comment type="caution">
    <text evidence="2">The sequence shown here is derived from an EMBL/GenBank/DDBJ whole genome shotgun (WGS) entry which is preliminary data.</text>
</comment>
<protein>
    <submittedName>
        <fullName evidence="2">Uncharacterized protein</fullName>
    </submittedName>
</protein>